<feature type="compositionally biased region" description="Polar residues" evidence="2">
    <location>
        <begin position="112"/>
        <end position="141"/>
    </location>
</feature>
<feature type="compositionally biased region" description="Low complexity" evidence="2">
    <location>
        <begin position="75"/>
        <end position="94"/>
    </location>
</feature>
<organism evidence="4 5">
    <name type="scientific">Dothidotthia symphoricarpi CBS 119687</name>
    <dbReference type="NCBI Taxonomy" id="1392245"/>
    <lineage>
        <taxon>Eukaryota</taxon>
        <taxon>Fungi</taxon>
        <taxon>Dikarya</taxon>
        <taxon>Ascomycota</taxon>
        <taxon>Pezizomycotina</taxon>
        <taxon>Dothideomycetes</taxon>
        <taxon>Pleosporomycetidae</taxon>
        <taxon>Pleosporales</taxon>
        <taxon>Dothidotthiaceae</taxon>
        <taxon>Dothidotthia</taxon>
    </lineage>
</organism>
<feature type="region of interest" description="Disordered" evidence="2">
    <location>
        <begin position="545"/>
        <end position="565"/>
    </location>
</feature>
<dbReference type="PANTHER" id="PTHR35391">
    <property type="entry name" value="C2H2-TYPE DOMAIN-CONTAINING PROTEIN-RELATED"/>
    <property type="match status" value="1"/>
</dbReference>
<dbReference type="GeneID" id="54413533"/>
<evidence type="ECO:0000313" key="4">
    <source>
        <dbReference type="EMBL" id="KAF2124988.1"/>
    </source>
</evidence>
<feature type="region of interest" description="Disordered" evidence="2">
    <location>
        <begin position="606"/>
        <end position="626"/>
    </location>
</feature>
<sequence length="626" mass="71025">MEDLVDIPEDSMRHVEALLARHPPHLIQRMFAQTIESRRNSVASSFMSIHSASTHSSSSSNSSWRSHLSMASTSSTLSASSDMALPNASLTSSRSRMRRTEPRSYPVELDPTRSNPALLTSVSNVSSPLEMQTDSNYTPTDDISIASPVTLPGERSQDQTGESCMFCTYCAEQKVLKTFKAKSDWKKHETRMHETGENWPCIVNGCNRIFDRQKDFIKHHQRYHSGQPLPSLTDIGITLLPRKVFGCGFNKCKEVSIGWDERCDHVAKHMKNGTTDQWTEWKYSNVIRNLMRQGALHGSWKELIADLDERLWESRSRICWSPDNTRILRQKLQCCDLRPSREEVLITAMSLRSDIVLDHVHQLLPAGFVVPSRDSIVNVEKLTREQRMHILNGNSNTQLYRTRLASINAALLRASIATSHTPAWDCRSPPYNEPISPVDDTMNRRISYMDVDPAEFLDLAQPAIPDLPSTMNTPASNAPHPPVLANEQYSHSYANNFTQQEPPTANPLGSFYPSYFDAAPQFEESQYYDRRSLSQMISRPLQKIGSRFSTSRNSPDSVLSSQTSHPELNSAEFAMQTPVAAMNMRHFHQQPQQQQQVYQHPVSHAPSFQYHNSTHTHDPHSFPPQR</sequence>
<dbReference type="PROSITE" id="PS50157">
    <property type="entry name" value="ZINC_FINGER_C2H2_2"/>
    <property type="match status" value="1"/>
</dbReference>
<keyword evidence="1" id="KW-0479">Metal-binding</keyword>
<feature type="compositionally biased region" description="Polar residues" evidence="2">
    <location>
        <begin position="547"/>
        <end position="565"/>
    </location>
</feature>
<evidence type="ECO:0000256" key="2">
    <source>
        <dbReference type="SAM" id="MobiDB-lite"/>
    </source>
</evidence>
<keyword evidence="5" id="KW-1185">Reference proteome</keyword>
<dbReference type="PANTHER" id="PTHR35391:SF3">
    <property type="entry name" value="FINGER DOMAIN PROTEIN, PUTATIVE (AFU_ORTHOLOGUE AFUA_8G04300)-RELATED"/>
    <property type="match status" value="1"/>
</dbReference>
<dbReference type="SMART" id="SM00355">
    <property type="entry name" value="ZnF_C2H2"/>
    <property type="match status" value="3"/>
</dbReference>
<dbReference type="Proteomes" id="UP000799771">
    <property type="component" value="Unassembled WGS sequence"/>
</dbReference>
<feature type="domain" description="C2H2-type" evidence="3">
    <location>
        <begin position="199"/>
        <end position="229"/>
    </location>
</feature>
<reference evidence="4" key="1">
    <citation type="journal article" date="2020" name="Stud. Mycol.">
        <title>101 Dothideomycetes genomes: a test case for predicting lifestyles and emergence of pathogens.</title>
        <authorList>
            <person name="Haridas S."/>
            <person name="Albert R."/>
            <person name="Binder M."/>
            <person name="Bloem J."/>
            <person name="Labutti K."/>
            <person name="Salamov A."/>
            <person name="Andreopoulos B."/>
            <person name="Baker S."/>
            <person name="Barry K."/>
            <person name="Bills G."/>
            <person name="Bluhm B."/>
            <person name="Cannon C."/>
            <person name="Castanera R."/>
            <person name="Culley D."/>
            <person name="Daum C."/>
            <person name="Ezra D."/>
            <person name="Gonzalez J."/>
            <person name="Henrissat B."/>
            <person name="Kuo A."/>
            <person name="Liang C."/>
            <person name="Lipzen A."/>
            <person name="Lutzoni F."/>
            <person name="Magnuson J."/>
            <person name="Mondo S."/>
            <person name="Nolan M."/>
            <person name="Ohm R."/>
            <person name="Pangilinan J."/>
            <person name="Park H.-J."/>
            <person name="Ramirez L."/>
            <person name="Alfaro M."/>
            <person name="Sun H."/>
            <person name="Tritt A."/>
            <person name="Yoshinaga Y."/>
            <person name="Zwiers L.-H."/>
            <person name="Turgeon B."/>
            <person name="Goodwin S."/>
            <person name="Spatafora J."/>
            <person name="Crous P."/>
            <person name="Grigoriev I."/>
        </authorList>
    </citation>
    <scope>NUCLEOTIDE SEQUENCE</scope>
    <source>
        <strain evidence="4">CBS 119687</strain>
    </source>
</reference>
<dbReference type="GO" id="GO:0008270">
    <property type="term" value="F:zinc ion binding"/>
    <property type="evidence" value="ECO:0007669"/>
    <property type="project" value="UniProtKB-KW"/>
</dbReference>
<name>A0A6A6A2M7_9PLEO</name>
<accession>A0A6A6A2M7</accession>
<dbReference type="EMBL" id="ML977517">
    <property type="protein sequence ID" value="KAF2124988.1"/>
    <property type="molecule type" value="Genomic_DNA"/>
</dbReference>
<evidence type="ECO:0000313" key="5">
    <source>
        <dbReference type="Proteomes" id="UP000799771"/>
    </source>
</evidence>
<dbReference type="PROSITE" id="PS00028">
    <property type="entry name" value="ZINC_FINGER_C2H2_1"/>
    <property type="match status" value="1"/>
</dbReference>
<dbReference type="AlphaFoldDB" id="A0A6A6A2M7"/>
<proteinExistence type="predicted"/>
<evidence type="ECO:0000259" key="3">
    <source>
        <dbReference type="PROSITE" id="PS50157"/>
    </source>
</evidence>
<feature type="region of interest" description="Disordered" evidence="2">
    <location>
        <begin position="75"/>
        <end position="142"/>
    </location>
</feature>
<keyword evidence="1" id="KW-0862">Zinc</keyword>
<dbReference type="InterPro" id="IPR013087">
    <property type="entry name" value="Znf_C2H2_type"/>
</dbReference>
<evidence type="ECO:0000256" key="1">
    <source>
        <dbReference type="PROSITE-ProRule" id="PRU00042"/>
    </source>
</evidence>
<dbReference type="RefSeq" id="XP_033519381.1">
    <property type="nucleotide sequence ID" value="XM_033673101.1"/>
</dbReference>
<protein>
    <recommendedName>
        <fullName evidence="3">C2H2-type domain-containing protein</fullName>
    </recommendedName>
</protein>
<gene>
    <name evidence="4" type="ORF">P153DRAFT_434693</name>
</gene>
<keyword evidence="1" id="KW-0863">Zinc-finger</keyword>
<dbReference type="OrthoDB" id="5032844at2759"/>